<dbReference type="InterPro" id="IPR011333">
    <property type="entry name" value="SKP1/BTB/POZ_sf"/>
</dbReference>
<name>A0ABR3AG03_9AGAR</name>
<feature type="compositionally biased region" description="Polar residues" evidence="3">
    <location>
        <begin position="1362"/>
        <end position="1372"/>
    </location>
</feature>
<feature type="compositionally biased region" description="Basic and acidic residues" evidence="3">
    <location>
        <begin position="1504"/>
        <end position="1519"/>
    </location>
</feature>
<feature type="domain" description="BTB" evidence="4">
    <location>
        <begin position="764"/>
        <end position="855"/>
    </location>
</feature>
<dbReference type="Pfam" id="PF13540">
    <property type="entry name" value="RCC1_2"/>
    <property type="match status" value="1"/>
</dbReference>
<reference evidence="5 6" key="1">
    <citation type="submission" date="2024-05" db="EMBL/GenBank/DDBJ databases">
        <title>A draft genome resource for the thread blight pathogen Marasmius tenuissimus strain MS-2.</title>
        <authorList>
            <person name="Yulfo-Soto G.E."/>
            <person name="Baruah I.K."/>
            <person name="Amoako-Attah I."/>
            <person name="Bukari Y."/>
            <person name="Meinhardt L.W."/>
            <person name="Bailey B.A."/>
            <person name="Cohen S.P."/>
        </authorList>
    </citation>
    <scope>NUCLEOTIDE SEQUENCE [LARGE SCALE GENOMIC DNA]</scope>
    <source>
        <strain evidence="5 6">MS-2</strain>
    </source>
</reference>
<feature type="compositionally biased region" description="Acidic residues" evidence="3">
    <location>
        <begin position="716"/>
        <end position="725"/>
    </location>
</feature>
<evidence type="ECO:0000313" key="5">
    <source>
        <dbReference type="EMBL" id="KAL0072316.1"/>
    </source>
</evidence>
<dbReference type="EMBL" id="JBBXMP010000001">
    <property type="protein sequence ID" value="KAL0072316.1"/>
    <property type="molecule type" value="Genomic_DNA"/>
</dbReference>
<comment type="caution">
    <text evidence="5">The sequence shown here is derived from an EMBL/GenBank/DDBJ whole genome shotgun (WGS) entry which is preliminary data.</text>
</comment>
<gene>
    <name evidence="5" type="ORF">AAF712_000078</name>
</gene>
<evidence type="ECO:0000259" key="4">
    <source>
        <dbReference type="PROSITE" id="PS50097"/>
    </source>
</evidence>
<dbReference type="InterPro" id="IPR009091">
    <property type="entry name" value="RCC1/BLIP-II"/>
</dbReference>
<dbReference type="InterPro" id="IPR000408">
    <property type="entry name" value="Reg_chr_condens"/>
</dbReference>
<dbReference type="InterPro" id="IPR051625">
    <property type="entry name" value="Signaling_Regulatory_Domain"/>
</dbReference>
<dbReference type="Gene3D" id="2.130.10.30">
    <property type="entry name" value="Regulator of chromosome condensation 1/beta-lactamase-inhibitor protein II"/>
    <property type="match status" value="2"/>
</dbReference>
<dbReference type="InterPro" id="IPR000210">
    <property type="entry name" value="BTB/POZ_dom"/>
</dbReference>
<feature type="compositionally biased region" description="Polar residues" evidence="3">
    <location>
        <begin position="1313"/>
        <end position="1323"/>
    </location>
</feature>
<keyword evidence="6" id="KW-1185">Reference proteome</keyword>
<feature type="region of interest" description="Disordered" evidence="3">
    <location>
        <begin position="1210"/>
        <end position="1233"/>
    </location>
</feature>
<feature type="compositionally biased region" description="Low complexity" evidence="3">
    <location>
        <begin position="1541"/>
        <end position="1557"/>
    </location>
</feature>
<dbReference type="Proteomes" id="UP001437256">
    <property type="component" value="Unassembled WGS sequence"/>
</dbReference>
<feature type="region of interest" description="Disordered" evidence="3">
    <location>
        <begin position="1504"/>
        <end position="1575"/>
    </location>
</feature>
<keyword evidence="1" id="KW-0677">Repeat</keyword>
<dbReference type="SUPFAM" id="SSF50985">
    <property type="entry name" value="RCC1/BLIP-II"/>
    <property type="match status" value="1"/>
</dbReference>
<feature type="region of interest" description="Disordered" evidence="3">
    <location>
        <begin position="412"/>
        <end position="437"/>
    </location>
</feature>
<dbReference type="Gene3D" id="3.30.710.10">
    <property type="entry name" value="Potassium Channel Kv1.1, Chain A"/>
    <property type="match status" value="2"/>
</dbReference>
<dbReference type="PROSITE" id="PS50012">
    <property type="entry name" value="RCC1_3"/>
    <property type="match status" value="1"/>
</dbReference>
<dbReference type="PANTHER" id="PTHR22872">
    <property type="entry name" value="BTK-BINDING PROTEIN-RELATED"/>
    <property type="match status" value="1"/>
</dbReference>
<feature type="compositionally biased region" description="Low complexity" evidence="3">
    <location>
        <begin position="1326"/>
        <end position="1339"/>
    </location>
</feature>
<evidence type="ECO:0000256" key="1">
    <source>
        <dbReference type="ARBA" id="ARBA00022737"/>
    </source>
</evidence>
<feature type="repeat" description="RCC1" evidence="2">
    <location>
        <begin position="55"/>
        <end position="121"/>
    </location>
</feature>
<feature type="domain" description="BTB" evidence="4">
    <location>
        <begin position="954"/>
        <end position="1025"/>
    </location>
</feature>
<evidence type="ECO:0000256" key="3">
    <source>
        <dbReference type="SAM" id="MobiDB-lite"/>
    </source>
</evidence>
<feature type="region of interest" description="Disordered" evidence="3">
    <location>
        <begin position="684"/>
        <end position="725"/>
    </location>
</feature>
<feature type="compositionally biased region" description="Low complexity" evidence="3">
    <location>
        <begin position="1414"/>
        <end position="1429"/>
    </location>
</feature>
<organism evidence="5 6">
    <name type="scientific">Marasmius tenuissimus</name>
    <dbReference type="NCBI Taxonomy" id="585030"/>
    <lineage>
        <taxon>Eukaryota</taxon>
        <taxon>Fungi</taxon>
        <taxon>Dikarya</taxon>
        <taxon>Basidiomycota</taxon>
        <taxon>Agaricomycotina</taxon>
        <taxon>Agaricomycetes</taxon>
        <taxon>Agaricomycetidae</taxon>
        <taxon>Agaricales</taxon>
        <taxon>Marasmiineae</taxon>
        <taxon>Marasmiaceae</taxon>
        <taxon>Marasmius</taxon>
    </lineage>
</organism>
<evidence type="ECO:0000313" key="6">
    <source>
        <dbReference type="Proteomes" id="UP001437256"/>
    </source>
</evidence>
<protein>
    <recommendedName>
        <fullName evidence="4">BTB domain-containing protein</fullName>
    </recommendedName>
</protein>
<sequence length="1575" mass="168011">MYVGNLGVALLLLQHSTTDPSIKDLEGFTAFDLYNSTVEGTKPESNALSSDCGGGELYTWGANRNALLAHGDSSDRAFPDQVFPPKADLTQDDINIEARFARAKLREVQMGKLHTVLIIPMPIAAVISSSPSGNTASTNILSLCGFGSGGRLGNTQHTQYTLKPVPIAATSTAFNTPIISRNASARDRSKFSVAASQSYTGGTGTSKSKVVSVALGQDHTLALTDSGEVYSWGLNRFAQLGYIVESGDNDPESTTATSGTGEQIQLSPRRVYGALKKEFVVGVAASKGASACWVKGDSSGESNLYTWGLNGGQLGYDRVGSGSQIQVLPRKVTKITKPVVQIAMTESAMACVLGGSSKGDVLVFWGDRVARINFPTHTFASSMVRYRPPQAMRSTRITKIVCSDDKPTPFSASALSTQASSSNSNPTSSSGLSSMMQADNANSPATVNFACVSEGGEVFVFGAPGVPPIGIFGSSSSSTSDMLDADGTSGSGGSLVMGKLFKPQRVWALKRGLIGAVKDVAIGSDGALVVCTVSGHVYVRSRSSATGSTSASAIASVLSSGLSVSPSDQATLASLSRASKAAGNASSGGGGKSNKFSRVPFLQRVVSVCASSTGAFGAIRVDASVPDIVHPRITGQMVGPDDDRKGWELMEDMSQIRPWMWTKPVLSPLDKERSEISEPFSFFTPDAAESQGSPGVVSPDDVGSNVVPGGETKEDKDDEDDLDEDEAVDRDIASVLQMCSLLVNLADTRRDVEGVWGDGLPHGADIMIAIRLTRTTKAKGKKTGKLTREHVEIPAHRLVLGTRSKALCSLLSSSAAIRDGNRSIHIIPSTSALVFTGFHPLTVLVLLEYLYTDNLVSTWDRRVSSVGLGSPRKRVGDKDEENMVAIEHELNLSPAAGSQIKLELQALGRLLELPEMLQAMESVVKRPVVPTLKRDLASIHREAQDGRTNEITRPDIVLALSESNEVFLHSTILRARSEFFDAFLGEELWTRNRWGIEKCLRVDLKHVRWGVMEYVLKWLCCGETENLFGSLGFADSVDAVLEFLFEVISVANELLFSPLVLITSQMILKFLHTSNACYILTEATHYNIQPLVASVQGYIAADLETFLENKMLEALAPSVVKQLSAYVRSKQEEKAQFIRGGGNSTGLMEKWKDWLVQEDIPAIIVPSVATQKKARERRVSQANKLSPPSPSIMPLFSTGKAKEKDVAIPERSPLFKGHSPRQEASGGDDLFDMDGLDIGPASLSATSSVLHTRSSAASVPAWKAPSVPRVDMRALLAQEASSLQAQRSPNPTHASLGQTTGESPFGSLKRPSGLSQRDVSTTYDAPLGKSSSPRSGGSPWKATPAPPRHSLTSDSPKPPATTLPSKGGSTLAQAPVPPKDIPRRPSQQIPVTPPKPSQPSQSSLGPVFTPARVTTPKSSSPSIPRRTSSNNAKAWVAAPKQQTAPVTTGMSFVAIQQLELEQGAASEKDKRSLVDIQKEEQDRRQEEEFMRWWQAEEERVRLEAEELRLGEERSRKETAKGGGKKPQRKPKGKSGQGGSGPKHNGPAQSGPSGGSASTPVKAGGPKSRKASNTAS</sequence>
<evidence type="ECO:0000256" key="2">
    <source>
        <dbReference type="PROSITE-ProRule" id="PRU00235"/>
    </source>
</evidence>
<feature type="region of interest" description="Disordered" evidence="3">
    <location>
        <begin position="1280"/>
        <end position="1445"/>
    </location>
</feature>
<feature type="compositionally biased region" description="Polar residues" evidence="3">
    <location>
        <begin position="1289"/>
        <end position="1302"/>
    </location>
</feature>
<feature type="compositionally biased region" description="Basic residues" evidence="3">
    <location>
        <begin position="1522"/>
        <end position="1532"/>
    </location>
</feature>
<proteinExistence type="predicted"/>
<dbReference type="PROSITE" id="PS50097">
    <property type="entry name" value="BTB"/>
    <property type="match status" value="2"/>
</dbReference>
<dbReference type="CDD" id="cd18186">
    <property type="entry name" value="BTB_POZ_ZBTB_KLHL-like"/>
    <property type="match status" value="2"/>
</dbReference>
<dbReference type="PANTHER" id="PTHR22872:SF2">
    <property type="entry name" value="INHIBITOR OF BRUTON TYROSINE KINASE"/>
    <property type="match status" value="1"/>
</dbReference>
<accession>A0ABR3AG03</accession>